<dbReference type="PANTHER" id="PTHR10344">
    <property type="entry name" value="THYMIDYLATE KINASE"/>
    <property type="match status" value="1"/>
</dbReference>
<evidence type="ECO:0000256" key="1">
    <source>
        <dbReference type="ARBA" id="ARBA00009776"/>
    </source>
</evidence>
<dbReference type="GO" id="GO:0005524">
    <property type="term" value="F:ATP binding"/>
    <property type="evidence" value="ECO:0007669"/>
    <property type="project" value="UniProtKB-UniRule"/>
</dbReference>
<dbReference type="InterPro" id="IPR018095">
    <property type="entry name" value="Thymidylate_kin_CS"/>
</dbReference>
<dbReference type="GO" id="GO:0005829">
    <property type="term" value="C:cytosol"/>
    <property type="evidence" value="ECO:0007669"/>
    <property type="project" value="TreeGrafter"/>
</dbReference>
<dbReference type="SUPFAM" id="SSF52540">
    <property type="entry name" value="P-loop containing nucleoside triphosphate hydrolases"/>
    <property type="match status" value="1"/>
</dbReference>
<dbReference type="GO" id="GO:0006235">
    <property type="term" value="P:dTTP biosynthetic process"/>
    <property type="evidence" value="ECO:0007669"/>
    <property type="project" value="UniProtKB-UniRule"/>
</dbReference>
<feature type="domain" description="Thymidylate kinase-like" evidence="9">
    <location>
        <begin position="13"/>
        <end position="197"/>
    </location>
</feature>
<dbReference type="Pfam" id="PF02223">
    <property type="entry name" value="Thymidylate_kin"/>
    <property type="match status" value="1"/>
</dbReference>
<dbReference type="InterPro" id="IPR027417">
    <property type="entry name" value="P-loop_NTPase"/>
</dbReference>
<evidence type="ECO:0000256" key="2">
    <source>
        <dbReference type="ARBA" id="ARBA00022679"/>
    </source>
</evidence>
<name>A0A1F5WDW4_9BACT</name>
<comment type="function">
    <text evidence="8">Phosphorylation of dTMP to form dTDP in both de novo and salvage pathways of dTTP synthesis.</text>
</comment>
<dbReference type="InterPro" id="IPR018094">
    <property type="entry name" value="Thymidylate_kinase"/>
</dbReference>
<dbReference type="STRING" id="1798338.A3J56_02175"/>
<accession>A0A1F5WDW4</accession>
<gene>
    <name evidence="8" type="primary">tmk</name>
    <name evidence="10" type="ORF">A3J56_02175</name>
</gene>
<dbReference type="HAMAP" id="MF_00165">
    <property type="entry name" value="Thymidylate_kinase"/>
    <property type="match status" value="1"/>
</dbReference>
<keyword evidence="6 8" id="KW-0067">ATP-binding</keyword>
<dbReference type="PROSITE" id="PS01331">
    <property type="entry name" value="THYMIDYLATE_KINASE"/>
    <property type="match status" value="1"/>
</dbReference>
<comment type="similarity">
    <text evidence="1 8">Belongs to the thymidylate kinase family.</text>
</comment>
<evidence type="ECO:0000256" key="6">
    <source>
        <dbReference type="ARBA" id="ARBA00022840"/>
    </source>
</evidence>
<evidence type="ECO:0000313" key="11">
    <source>
        <dbReference type="Proteomes" id="UP000178406"/>
    </source>
</evidence>
<dbReference type="GO" id="GO:0006233">
    <property type="term" value="P:dTDP biosynthetic process"/>
    <property type="evidence" value="ECO:0007669"/>
    <property type="project" value="InterPro"/>
</dbReference>
<keyword evidence="2 8" id="KW-0808">Transferase</keyword>
<sequence>MELSNNKGILVTLEGGEGSGKSTQALRIQQYVADHGYRVFLTKEPRGYYREQIFALSRNDPDWRIKELQLFLEDRRAHFLKEIIPALKNGVIVVSDRCGDSTVAYQGHARGIEHPHVLRALNEEAMHGIIPHFTILFDIDPRVAMKRVENRGEEKTRFEKEAFSFHDAVRQGFLIEAEQSNPERWLILDVTQDRGAITAHIIAELERRFGI</sequence>
<dbReference type="AlphaFoldDB" id="A0A1F5WDW4"/>
<evidence type="ECO:0000313" key="10">
    <source>
        <dbReference type="EMBL" id="OGF73815.1"/>
    </source>
</evidence>
<dbReference type="InterPro" id="IPR039430">
    <property type="entry name" value="Thymidylate_kin-like_dom"/>
</dbReference>
<dbReference type="NCBIfam" id="TIGR00041">
    <property type="entry name" value="DTMP_kinase"/>
    <property type="match status" value="1"/>
</dbReference>
<evidence type="ECO:0000256" key="5">
    <source>
        <dbReference type="ARBA" id="ARBA00022777"/>
    </source>
</evidence>
<keyword evidence="4 8" id="KW-0547">Nucleotide-binding</keyword>
<evidence type="ECO:0000256" key="3">
    <source>
        <dbReference type="ARBA" id="ARBA00022727"/>
    </source>
</evidence>
<proteinExistence type="inferred from homology"/>
<evidence type="ECO:0000256" key="8">
    <source>
        <dbReference type="HAMAP-Rule" id="MF_00165"/>
    </source>
</evidence>
<reference evidence="10 11" key="1">
    <citation type="journal article" date="2016" name="Nat. Commun.">
        <title>Thousands of microbial genomes shed light on interconnected biogeochemical processes in an aquifer system.</title>
        <authorList>
            <person name="Anantharaman K."/>
            <person name="Brown C.T."/>
            <person name="Hug L.A."/>
            <person name="Sharon I."/>
            <person name="Castelle C.J."/>
            <person name="Probst A.J."/>
            <person name="Thomas B.C."/>
            <person name="Singh A."/>
            <person name="Wilkins M.J."/>
            <person name="Karaoz U."/>
            <person name="Brodie E.L."/>
            <person name="Williams K.H."/>
            <person name="Hubbard S.S."/>
            <person name="Banfield J.F."/>
        </authorList>
    </citation>
    <scope>NUCLEOTIDE SEQUENCE [LARGE SCALE GENOMIC DNA]</scope>
</reference>
<comment type="catalytic activity">
    <reaction evidence="7 8">
        <text>dTMP + ATP = dTDP + ADP</text>
        <dbReference type="Rhea" id="RHEA:13517"/>
        <dbReference type="ChEBI" id="CHEBI:30616"/>
        <dbReference type="ChEBI" id="CHEBI:58369"/>
        <dbReference type="ChEBI" id="CHEBI:63528"/>
        <dbReference type="ChEBI" id="CHEBI:456216"/>
        <dbReference type="EC" id="2.7.4.9"/>
    </reaction>
</comment>
<feature type="binding site" evidence="8">
    <location>
        <begin position="15"/>
        <end position="22"/>
    </location>
    <ligand>
        <name>ATP</name>
        <dbReference type="ChEBI" id="CHEBI:30616"/>
    </ligand>
</feature>
<dbReference type="EC" id="2.7.4.9" evidence="8"/>
<evidence type="ECO:0000259" key="9">
    <source>
        <dbReference type="Pfam" id="PF02223"/>
    </source>
</evidence>
<keyword evidence="3 8" id="KW-0545">Nucleotide biosynthesis</keyword>
<evidence type="ECO:0000256" key="7">
    <source>
        <dbReference type="ARBA" id="ARBA00048743"/>
    </source>
</evidence>
<dbReference type="Gene3D" id="3.40.50.300">
    <property type="entry name" value="P-loop containing nucleotide triphosphate hydrolases"/>
    <property type="match status" value="1"/>
</dbReference>
<keyword evidence="5 8" id="KW-0418">Kinase</keyword>
<comment type="caution">
    <text evidence="10">The sequence shown here is derived from an EMBL/GenBank/DDBJ whole genome shotgun (WGS) entry which is preliminary data.</text>
</comment>
<protein>
    <recommendedName>
        <fullName evidence="8">Thymidylate kinase</fullName>
        <ecNumber evidence="8">2.7.4.9</ecNumber>
    </recommendedName>
    <alternativeName>
        <fullName evidence="8">dTMP kinase</fullName>
    </alternativeName>
</protein>
<dbReference type="GO" id="GO:0004798">
    <property type="term" value="F:dTMP kinase activity"/>
    <property type="evidence" value="ECO:0007669"/>
    <property type="project" value="UniProtKB-UniRule"/>
</dbReference>
<organism evidence="10 11">
    <name type="scientific">Candidatus Giovannonibacteria bacterium RIFCSPHIGHO2_02_FULL_46_20</name>
    <dbReference type="NCBI Taxonomy" id="1798338"/>
    <lineage>
        <taxon>Bacteria</taxon>
        <taxon>Candidatus Giovannoniibacteriota</taxon>
    </lineage>
</organism>
<dbReference type="CDD" id="cd01672">
    <property type="entry name" value="TMPK"/>
    <property type="match status" value="1"/>
</dbReference>
<dbReference type="PANTHER" id="PTHR10344:SF4">
    <property type="entry name" value="UMP-CMP KINASE 2, MITOCHONDRIAL"/>
    <property type="match status" value="1"/>
</dbReference>
<dbReference type="GO" id="GO:0006227">
    <property type="term" value="P:dUDP biosynthetic process"/>
    <property type="evidence" value="ECO:0007669"/>
    <property type="project" value="TreeGrafter"/>
</dbReference>
<evidence type="ECO:0000256" key="4">
    <source>
        <dbReference type="ARBA" id="ARBA00022741"/>
    </source>
</evidence>
<dbReference type="Proteomes" id="UP000178406">
    <property type="component" value="Unassembled WGS sequence"/>
</dbReference>
<dbReference type="EMBL" id="MFHQ01000036">
    <property type="protein sequence ID" value="OGF73815.1"/>
    <property type="molecule type" value="Genomic_DNA"/>
</dbReference>